<accession>A0ABU3V5Y0</accession>
<dbReference type="RefSeq" id="WP_266945795.1">
    <property type="nucleotide sequence ID" value="NZ_JAPEMK010000006.1"/>
</dbReference>
<feature type="chain" id="PRO_5046196569" description="L-lysine N6-monooxygenase MbtG" evidence="16">
    <location>
        <begin position="26"/>
        <end position="428"/>
    </location>
</feature>
<dbReference type="SUPFAM" id="SSF51905">
    <property type="entry name" value="FAD/NAD(P)-binding domain"/>
    <property type="match status" value="1"/>
</dbReference>
<evidence type="ECO:0000256" key="7">
    <source>
        <dbReference type="ARBA" id="ARBA00022827"/>
    </source>
</evidence>
<dbReference type="GO" id="GO:0004497">
    <property type="term" value="F:monooxygenase activity"/>
    <property type="evidence" value="ECO:0007669"/>
    <property type="project" value="UniProtKB-KW"/>
</dbReference>
<protein>
    <recommendedName>
        <fullName evidence="5">L-lysine N6-monooxygenase MbtG</fullName>
        <ecNumber evidence="4">1.14.13.59</ecNumber>
    </recommendedName>
    <alternativeName>
        <fullName evidence="14">Lysine 6-N-hydroxylase</fullName>
    </alternativeName>
    <alternativeName>
        <fullName evidence="13">Lysine N6-hydroxylase</fullName>
    </alternativeName>
    <alternativeName>
        <fullName evidence="11">Lysine-N-oxygenase</fullName>
    </alternativeName>
    <alternativeName>
        <fullName evidence="12">Mycobactin synthase protein G</fullName>
    </alternativeName>
</protein>
<evidence type="ECO:0000256" key="3">
    <source>
        <dbReference type="ARBA" id="ARBA00007588"/>
    </source>
</evidence>
<evidence type="ECO:0000256" key="16">
    <source>
        <dbReference type="SAM" id="SignalP"/>
    </source>
</evidence>
<evidence type="ECO:0000256" key="6">
    <source>
        <dbReference type="ARBA" id="ARBA00022630"/>
    </source>
</evidence>
<dbReference type="EMBL" id="JARAKF010000004">
    <property type="protein sequence ID" value="MDU9001577.1"/>
    <property type="molecule type" value="Genomic_DNA"/>
</dbReference>
<reference evidence="17 18" key="1">
    <citation type="submission" date="2023-02" db="EMBL/GenBank/DDBJ databases">
        <authorList>
            <person name="Maleckis M."/>
        </authorList>
    </citation>
    <scope>NUCLEOTIDE SEQUENCE [LARGE SCALE GENOMIC DNA]</scope>
    <source>
        <strain evidence="17 18">P8-A2</strain>
        <plasmid evidence="17">unnamed2</plasmid>
    </source>
</reference>
<evidence type="ECO:0000256" key="15">
    <source>
        <dbReference type="ARBA" id="ARBA00048407"/>
    </source>
</evidence>
<dbReference type="PANTHER" id="PTHR42802:SF1">
    <property type="entry name" value="L-ORNITHINE N(5)-MONOOXYGENASE"/>
    <property type="match status" value="1"/>
</dbReference>
<keyword evidence="16" id="KW-0732">Signal</keyword>
<comment type="catalytic activity">
    <reaction evidence="15">
        <text>L-lysine + NADPH + O2 = N(6)-hydroxy-L-lysine + NADP(+) + H2O</text>
        <dbReference type="Rhea" id="RHEA:23228"/>
        <dbReference type="ChEBI" id="CHEBI:15377"/>
        <dbReference type="ChEBI" id="CHEBI:15379"/>
        <dbReference type="ChEBI" id="CHEBI:32551"/>
        <dbReference type="ChEBI" id="CHEBI:57783"/>
        <dbReference type="ChEBI" id="CHEBI:57820"/>
        <dbReference type="ChEBI" id="CHEBI:58349"/>
        <dbReference type="EC" id="1.14.13.59"/>
    </reaction>
</comment>
<dbReference type="InterPro" id="IPR025700">
    <property type="entry name" value="Lys/Orn_oxygenase"/>
</dbReference>
<evidence type="ECO:0000256" key="8">
    <source>
        <dbReference type="ARBA" id="ARBA00022857"/>
    </source>
</evidence>
<evidence type="ECO:0000256" key="13">
    <source>
        <dbReference type="ARBA" id="ARBA00032493"/>
    </source>
</evidence>
<evidence type="ECO:0000256" key="11">
    <source>
        <dbReference type="ARBA" id="ARBA00029939"/>
    </source>
</evidence>
<comment type="caution">
    <text evidence="17">The sequence shown here is derived from an EMBL/GenBank/DDBJ whole genome shotgun (WGS) entry which is preliminary data.</text>
</comment>
<keyword evidence="17" id="KW-0614">Plasmid</keyword>
<name>A0ABU3V5Y0_9ACTN</name>
<organism evidence="17 18">
    <name type="scientific">Streptomyces mirabilis</name>
    <dbReference type="NCBI Taxonomy" id="68239"/>
    <lineage>
        <taxon>Bacteria</taxon>
        <taxon>Bacillati</taxon>
        <taxon>Actinomycetota</taxon>
        <taxon>Actinomycetes</taxon>
        <taxon>Kitasatosporales</taxon>
        <taxon>Streptomycetaceae</taxon>
        <taxon>Streptomyces</taxon>
    </lineage>
</organism>
<keyword evidence="10 17" id="KW-0503">Monooxygenase</keyword>
<evidence type="ECO:0000256" key="12">
    <source>
        <dbReference type="ARBA" id="ARBA00031158"/>
    </source>
</evidence>
<evidence type="ECO:0000256" key="1">
    <source>
        <dbReference type="ARBA" id="ARBA00001974"/>
    </source>
</evidence>
<comment type="pathway">
    <text evidence="2">Siderophore biosynthesis.</text>
</comment>
<dbReference type="Gene3D" id="3.50.50.60">
    <property type="entry name" value="FAD/NAD(P)-binding domain"/>
    <property type="match status" value="1"/>
</dbReference>
<keyword evidence="6" id="KW-0285">Flavoprotein</keyword>
<sequence>MSRRRLAQVLAIGAGPANLSLAALAEPLEDISVTILEARDSVSWHPGLLWSNSRLQVDGIKDLVSLIDPRSEFSFMNFLHEEGRLYRHLIASKEYVSRAEFDQYFSWVAGRLDVHLGTTVKSIEHDGCCFLVETNSGTWEAETLVIGVGQAPFVPDCAQEALGPGTWHSVYHLKDGMPVGDKHVLLVGGGQSSGEVAHDLLSGRTGLPSKLTWATGRGGLTPLDDSPFSDEWFNPAFVDYFNSLGAAQRDASLVRQQAAYFGINRDLLALLYRRLYELDYLIPGTFTHEIMAGVRLSKIWNQPDGFGATLRDVTANSTKEIDCDLVIFGTGFKNEIPRFFEPIMDRIMARDGSYRVGDDYRIGWSGSEKGGIYVQNAALKTHGVADANISLAAWRSAKILNSILGTERYSIGGQDITHLLGQGFNVVN</sequence>
<dbReference type="Pfam" id="PF13434">
    <property type="entry name" value="Lys_Orn_oxgnase"/>
    <property type="match status" value="1"/>
</dbReference>
<geneLocation type="plasmid" evidence="17">
    <name>unnamed2</name>
</geneLocation>
<keyword evidence="8" id="KW-0521">NADP</keyword>
<comment type="similarity">
    <text evidence="3">Belongs to the lysine N(6)-hydroxylase/L-ornithine N(5)-oxygenase family.</text>
</comment>
<evidence type="ECO:0000313" key="17">
    <source>
        <dbReference type="EMBL" id="MDU9001577.1"/>
    </source>
</evidence>
<dbReference type="Proteomes" id="UP001257627">
    <property type="component" value="Unassembled WGS sequence"/>
</dbReference>
<comment type="cofactor">
    <cofactor evidence="1">
        <name>FAD</name>
        <dbReference type="ChEBI" id="CHEBI:57692"/>
    </cofactor>
</comment>
<dbReference type="InterPro" id="IPR036188">
    <property type="entry name" value="FAD/NAD-bd_sf"/>
</dbReference>
<dbReference type="PANTHER" id="PTHR42802">
    <property type="entry name" value="MONOOXYGENASE"/>
    <property type="match status" value="1"/>
</dbReference>
<evidence type="ECO:0000256" key="4">
    <source>
        <dbReference type="ARBA" id="ARBA00013076"/>
    </source>
</evidence>
<evidence type="ECO:0000256" key="5">
    <source>
        <dbReference type="ARBA" id="ARBA00016406"/>
    </source>
</evidence>
<feature type="signal peptide" evidence="16">
    <location>
        <begin position="1"/>
        <end position="25"/>
    </location>
</feature>
<keyword evidence="18" id="KW-1185">Reference proteome</keyword>
<dbReference type="PRINTS" id="PR00368">
    <property type="entry name" value="FADPNR"/>
</dbReference>
<evidence type="ECO:0000256" key="14">
    <source>
        <dbReference type="ARBA" id="ARBA00032738"/>
    </source>
</evidence>
<keyword evidence="7" id="KW-0274">FAD</keyword>
<evidence type="ECO:0000256" key="10">
    <source>
        <dbReference type="ARBA" id="ARBA00023033"/>
    </source>
</evidence>
<evidence type="ECO:0000256" key="2">
    <source>
        <dbReference type="ARBA" id="ARBA00004924"/>
    </source>
</evidence>
<proteinExistence type="inferred from homology"/>
<gene>
    <name evidence="17" type="ORF">PU648_57110</name>
</gene>
<dbReference type="EC" id="1.14.13.59" evidence="4"/>
<keyword evidence="9" id="KW-0560">Oxidoreductase</keyword>
<evidence type="ECO:0000313" key="18">
    <source>
        <dbReference type="Proteomes" id="UP001257627"/>
    </source>
</evidence>
<evidence type="ECO:0000256" key="9">
    <source>
        <dbReference type="ARBA" id="ARBA00023002"/>
    </source>
</evidence>